<name>A0ABN9MDN3_9NEOB</name>
<keyword evidence="3" id="KW-0597">Phosphoprotein</keyword>
<evidence type="ECO:0000256" key="4">
    <source>
        <dbReference type="ARBA" id="ARBA00038161"/>
    </source>
</evidence>
<accession>A0ABN9MDN3</accession>
<gene>
    <name evidence="5" type="ORF">RIMI_LOCUS19677400</name>
</gene>
<keyword evidence="2" id="KW-0963">Cytoplasm</keyword>
<evidence type="ECO:0000313" key="6">
    <source>
        <dbReference type="Proteomes" id="UP001176940"/>
    </source>
</evidence>
<dbReference type="PANTHER" id="PTHR24217:SF9">
    <property type="entry name" value="SYNAPTOPODIN-2"/>
    <property type="match status" value="1"/>
</dbReference>
<comment type="subcellular location">
    <subcellularLocation>
        <location evidence="1">Cytoplasm</location>
    </subcellularLocation>
</comment>
<dbReference type="EMBL" id="CAUEEQ010063581">
    <property type="protein sequence ID" value="CAJ0964857.1"/>
    <property type="molecule type" value="Genomic_DNA"/>
</dbReference>
<evidence type="ECO:0000256" key="1">
    <source>
        <dbReference type="ARBA" id="ARBA00004496"/>
    </source>
</evidence>
<evidence type="ECO:0000313" key="5">
    <source>
        <dbReference type="EMBL" id="CAJ0964857.1"/>
    </source>
</evidence>
<protein>
    <submittedName>
        <fullName evidence="5">Uncharacterized protein</fullName>
    </submittedName>
</protein>
<comment type="similarity">
    <text evidence="4">Belongs to the synaptopodin family.</text>
</comment>
<organism evidence="5 6">
    <name type="scientific">Ranitomeya imitator</name>
    <name type="common">mimic poison frog</name>
    <dbReference type="NCBI Taxonomy" id="111125"/>
    <lineage>
        <taxon>Eukaryota</taxon>
        <taxon>Metazoa</taxon>
        <taxon>Chordata</taxon>
        <taxon>Craniata</taxon>
        <taxon>Vertebrata</taxon>
        <taxon>Euteleostomi</taxon>
        <taxon>Amphibia</taxon>
        <taxon>Batrachia</taxon>
        <taxon>Anura</taxon>
        <taxon>Neobatrachia</taxon>
        <taxon>Hyloidea</taxon>
        <taxon>Dendrobatidae</taxon>
        <taxon>Dendrobatinae</taxon>
        <taxon>Ranitomeya</taxon>
    </lineage>
</organism>
<keyword evidence="6" id="KW-1185">Reference proteome</keyword>
<proteinExistence type="inferred from homology"/>
<dbReference type="InterPro" id="IPR051976">
    <property type="entry name" value="Synaptopodin_domain"/>
</dbReference>
<reference evidence="5" key="1">
    <citation type="submission" date="2023-07" db="EMBL/GenBank/DDBJ databases">
        <authorList>
            <person name="Stuckert A."/>
        </authorList>
    </citation>
    <scope>NUCLEOTIDE SEQUENCE</scope>
</reference>
<comment type="caution">
    <text evidence="5">The sequence shown here is derived from an EMBL/GenBank/DDBJ whole genome shotgun (WGS) entry which is preliminary data.</text>
</comment>
<evidence type="ECO:0000256" key="3">
    <source>
        <dbReference type="ARBA" id="ARBA00022553"/>
    </source>
</evidence>
<dbReference type="Proteomes" id="UP001176940">
    <property type="component" value="Unassembled WGS sequence"/>
</dbReference>
<sequence length="94" mass="10820">MNGLRRSESLSEKQVKEAKSKCKSIALLLTAAPNPNSKGVLMFKSRRQRARKFTLTSYGTGELERYEDEEDITRKKKTKRILLRSLFMGLVNQI</sequence>
<evidence type="ECO:0000256" key="2">
    <source>
        <dbReference type="ARBA" id="ARBA00022490"/>
    </source>
</evidence>
<dbReference type="PANTHER" id="PTHR24217">
    <property type="entry name" value="PUTATIVE-RELATED"/>
    <property type="match status" value="1"/>
</dbReference>